<evidence type="ECO:0000256" key="5">
    <source>
        <dbReference type="ARBA" id="ARBA00022622"/>
    </source>
</evidence>
<feature type="binding site" evidence="14">
    <location>
        <position position="464"/>
    </location>
    <ligand>
        <name>Zn(2+)</name>
        <dbReference type="ChEBI" id="CHEBI:29105"/>
        <label>2</label>
    </ligand>
</feature>
<dbReference type="EC" id="3.1.3.1" evidence="3 16"/>
<evidence type="ECO:0000256" key="15">
    <source>
        <dbReference type="RuleBase" id="RU003946"/>
    </source>
</evidence>
<keyword evidence="17" id="KW-0732">Signal</keyword>
<accession>A0A1B6CV61</accession>
<dbReference type="Pfam" id="PF00245">
    <property type="entry name" value="Alk_phosphatase"/>
    <property type="match status" value="1"/>
</dbReference>
<dbReference type="InterPro" id="IPR017850">
    <property type="entry name" value="Alkaline_phosphatase_core_sf"/>
</dbReference>
<dbReference type="CDD" id="cd16012">
    <property type="entry name" value="ALP"/>
    <property type="match status" value="1"/>
</dbReference>
<dbReference type="PRINTS" id="PR00113">
    <property type="entry name" value="ALKPHPHTASE"/>
</dbReference>
<evidence type="ECO:0000256" key="10">
    <source>
        <dbReference type="ARBA" id="ARBA00023136"/>
    </source>
</evidence>
<keyword evidence="7 16" id="KW-0378">Hydrolase</keyword>
<dbReference type="PROSITE" id="PS00123">
    <property type="entry name" value="ALKALINE_PHOSPHATASE"/>
    <property type="match status" value="1"/>
</dbReference>
<dbReference type="PANTHER" id="PTHR11596">
    <property type="entry name" value="ALKALINE PHOSPHATASE"/>
    <property type="match status" value="1"/>
</dbReference>
<name>A0A1B6CV61_9HEMI</name>
<keyword evidence="10" id="KW-0472">Membrane</keyword>
<evidence type="ECO:0000256" key="8">
    <source>
        <dbReference type="ARBA" id="ARBA00022833"/>
    </source>
</evidence>
<keyword evidence="9 14" id="KW-0460">Magnesium</keyword>
<dbReference type="PANTHER" id="PTHR11596:SF91">
    <property type="entry name" value="ALKALINE PHOSPHATASE-RELATED"/>
    <property type="match status" value="1"/>
</dbReference>
<comment type="cofactor">
    <cofactor evidence="14">
        <name>Mg(2+)</name>
        <dbReference type="ChEBI" id="CHEBI:18420"/>
    </cofactor>
    <text evidence="14">Binds 1 Mg(2+) ion.</text>
</comment>
<feature type="binding site" evidence="14">
    <location>
        <position position="351"/>
    </location>
    <ligand>
        <name>Zn(2+)</name>
        <dbReference type="ChEBI" id="CHEBI:29105"/>
        <label>2</label>
    </ligand>
</feature>
<evidence type="ECO:0000256" key="1">
    <source>
        <dbReference type="ARBA" id="ARBA00004609"/>
    </source>
</evidence>
<feature type="binding site" evidence="14">
    <location>
        <position position="389"/>
    </location>
    <ligand>
        <name>Zn(2+)</name>
        <dbReference type="ChEBI" id="CHEBI:29105"/>
        <label>2</label>
    </ligand>
</feature>
<evidence type="ECO:0000256" key="9">
    <source>
        <dbReference type="ARBA" id="ARBA00022842"/>
    </source>
</evidence>
<evidence type="ECO:0000256" key="11">
    <source>
        <dbReference type="ARBA" id="ARBA00023180"/>
    </source>
</evidence>
<dbReference type="SMART" id="SM00098">
    <property type="entry name" value="alkPPc"/>
    <property type="match status" value="1"/>
</dbReference>
<keyword evidence="4" id="KW-1003">Cell membrane</keyword>
<evidence type="ECO:0000256" key="12">
    <source>
        <dbReference type="ARBA" id="ARBA00023288"/>
    </source>
</evidence>
<evidence type="ECO:0000256" key="6">
    <source>
        <dbReference type="ARBA" id="ARBA00022723"/>
    </source>
</evidence>
<dbReference type="GO" id="GO:0004035">
    <property type="term" value="F:alkaline phosphatase activity"/>
    <property type="evidence" value="ECO:0007669"/>
    <property type="project" value="UniProtKB-EC"/>
</dbReference>
<evidence type="ECO:0000256" key="7">
    <source>
        <dbReference type="ARBA" id="ARBA00022801"/>
    </source>
</evidence>
<dbReference type="AlphaFoldDB" id="A0A1B6CV61"/>
<comment type="cofactor">
    <cofactor evidence="14">
        <name>Zn(2+)</name>
        <dbReference type="ChEBI" id="CHEBI:29105"/>
    </cofactor>
    <text evidence="14">Binds 2 Zn(2+) ions.</text>
</comment>
<feature type="binding site" evidence="14">
    <location>
        <position position="69"/>
    </location>
    <ligand>
        <name>Mg(2+)</name>
        <dbReference type="ChEBI" id="CHEBI:18420"/>
    </ligand>
</feature>
<feature type="binding site" evidence="14">
    <location>
        <position position="69"/>
    </location>
    <ligand>
        <name>Zn(2+)</name>
        <dbReference type="ChEBI" id="CHEBI:29105"/>
        <label>2</label>
    </ligand>
</feature>
<dbReference type="GO" id="GO:0098552">
    <property type="term" value="C:side of membrane"/>
    <property type="evidence" value="ECO:0007669"/>
    <property type="project" value="UniProtKB-KW"/>
</dbReference>
<evidence type="ECO:0000256" key="2">
    <source>
        <dbReference type="ARBA" id="ARBA00005984"/>
    </source>
</evidence>
<evidence type="ECO:0000256" key="17">
    <source>
        <dbReference type="SAM" id="SignalP"/>
    </source>
</evidence>
<gene>
    <name evidence="18" type="ORF">g.28865</name>
</gene>
<dbReference type="InterPro" id="IPR001952">
    <property type="entry name" value="Alkaline_phosphatase"/>
</dbReference>
<keyword evidence="8 14" id="KW-0862">Zinc</keyword>
<comment type="similarity">
    <text evidence="2 15">Belongs to the alkaline phosphatase family.</text>
</comment>
<feature type="signal peptide" evidence="17">
    <location>
        <begin position="1"/>
        <end position="21"/>
    </location>
</feature>
<proteinExistence type="inferred from homology"/>
<evidence type="ECO:0000256" key="14">
    <source>
        <dbReference type="PIRSR" id="PIRSR601952-2"/>
    </source>
</evidence>
<dbReference type="GO" id="GO:0046872">
    <property type="term" value="F:metal ion binding"/>
    <property type="evidence" value="ECO:0007669"/>
    <property type="project" value="UniProtKB-KW"/>
</dbReference>
<evidence type="ECO:0000256" key="16">
    <source>
        <dbReference type="RuleBase" id="RU003947"/>
    </source>
</evidence>
<keyword evidence="12" id="KW-0449">Lipoprotein</keyword>
<evidence type="ECO:0000313" key="18">
    <source>
        <dbReference type="EMBL" id="JAS17307.1"/>
    </source>
</evidence>
<keyword evidence="5" id="KW-0336">GPI-anchor</keyword>
<dbReference type="InterPro" id="IPR018299">
    <property type="entry name" value="Alkaline_phosphatase_AS"/>
</dbReference>
<sequence>MFPYQTAVILVITGLLQDIASLPRPSSTKNKEESDPNFWLKKARFSLDDHIDRKPITNKAKNVIMFLGDGMSMPTVTASRIYKGQLGGEMGEEGALSFDYFPWTGISKTYCVNSQVADSACSATALLTGVKINRGTLGVAPNVKQGDCRAMRNETNHLESILTWAQKANKRTGIVTTTRITHASPAGTYAHTASRDWEGDIDVLKDKQDPGLCEDIASQLVNRNPGQKINVALGGGRRRFLPEQFEDSDQGKGSRKDSKDLIKSWIKDKEVKNLTHRYVWNRNGLLSIDVKATDYVLGLFASEHMPYALDSAKSQYPSLQEMTKVAIQILSKGNDGFFLFVEGGRIDHAHHGNLARNALQETLEFSNAIQQAVDMTCEDDTLIVVTADHAHTMSLSGYPARGHDILGIGGKSSVDHLPYTTVSYANGPSYEIMTNGSRKEIHKSDLEKKHYKYPSLFPMTSETHGGDDVAIYASGCWAHLFSGVVEQNVIPLLMGYASCLGPQRTFCSDVATCCY</sequence>
<feature type="binding site" evidence="14">
    <location>
        <position position="182"/>
    </location>
    <ligand>
        <name>Mg(2+)</name>
        <dbReference type="ChEBI" id="CHEBI:18420"/>
    </ligand>
</feature>
<protein>
    <recommendedName>
        <fullName evidence="3 16">Alkaline phosphatase</fullName>
        <ecNumber evidence="3 16">3.1.3.1</ecNumber>
    </recommendedName>
</protein>
<feature type="active site" description="Phosphoserine intermediate" evidence="13">
    <location>
        <position position="119"/>
    </location>
</feature>
<comment type="subcellular location">
    <subcellularLocation>
        <location evidence="1">Cell membrane</location>
        <topology evidence="1">Lipid-anchor</topology>
        <topology evidence="1">GPI-anchor</topology>
    </subcellularLocation>
</comment>
<evidence type="ECO:0000256" key="3">
    <source>
        <dbReference type="ARBA" id="ARBA00012647"/>
    </source>
</evidence>
<evidence type="ECO:0000256" key="13">
    <source>
        <dbReference type="PIRSR" id="PIRSR601952-1"/>
    </source>
</evidence>
<feature type="binding site" evidence="14">
    <location>
        <position position="342"/>
    </location>
    <ligand>
        <name>Mg(2+)</name>
        <dbReference type="ChEBI" id="CHEBI:18420"/>
    </ligand>
</feature>
<dbReference type="Gene3D" id="3.40.720.10">
    <property type="entry name" value="Alkaline Phosphatase, subunit A"/>
    <property type="match status" value="1"/>
</dbReference>
<dbReference type="FunFam" id="3.40.720.10:FF:000008">
    <property type="entry name" value="Alkaline phosphatase"/>
    <property type="match status" value="1"/>
</dbReference>
<evidence type="ECO:0000256" key="4">
    <source>
        <dbReference type="ARBA" id="ARBA00022475"/>
    </source>
</evidence>
<feature type="binding site" evidence="14">
    <location>
        <position position="388"/>
    </location>
    <ligand>
        <name>Zn(2+)</name>
        <dbReference type="ChEBI" id="CHEBI:29105"/>
        <label>2</label>
    </ligand>
</feature>
<dbReference type="GO" id="GO:0005886">
    <property type="term" value="C:plasma membrane"/>
    <property type="evidence" value="ECO:0007669"/>
    <property type="project" value="UniProtKB-SubCell"/>
</dbReference>
<reference evidence="18" key="1">
    <citation type="submission" date="2015-12" db="EMBL/GenBank/DDBJ databases">
        <title>De novo transcriptome assembly of four potential Pierce s Disease insect vectors from Arizona vineyards.</title>
        <authorList>
            <person name="Tassone E.E."/>
        </authorList>
    </citation>
    <scope>NUCLEOTIDE SEQUENCE</scope>
</reference>
<keyword evidence="11" id="KW-0325">Glycoprotein</keyword>
<feature type="binding site" evidence="14">
    <location>
        <position position="184"/>
    </location>
    <ligand>
        <name>Mg(2+)</name>
        <dbReference type="ChEBI" id="CHEBI:18420"/>
    </ligand>
</feature>
<comment type="catalytic activity">
    <reaction evidence="16">
        <text>a phosphate monoester + H2O = an alcohol + phosphate</text>
        <dbReference type="Rhea" id="RHEA:15017"/>
        <dbReference type="ChEBI" id="CHEBI:15377"/>
        <dbReference type="ChEBI" id="CHEBI:30879"/>
        <dbReference type="ChEBI" id="CHEBI:43474"/>
        <dbReference type="ChEBI" id="CHEBI:67140"/>
        <dbReference type="EC" id="3.1.3.1"/>
    </reaction>
</comment>
<organism evidence="18">
    <name type="scientific">Clastoptera arizonana</name>
    <name type="common">Arizona spittle bug</name>
    <dbReference type="NCBI Taxonomy" id="38151"/>
    <lineage>
        <taxon>Eukaryota</taxon>
        <taxon>Metazoa</taxon>
        <taxon>Ecdysozoa</taxon>
        <taxon>Arthropoda</taxon>
        <taxon>Hexapoda</taxon>
        <taxon>Insecta</taxon>
        <taxon>Pterygota</taxon>
        <taxon>Neoptera</taxon>
        <taxon>Paraneoptera</taxon>
        <taxon>Hemiptera</taxon>
        <taxon>Auchenorrhyncha</taxon>
        <taxon>Cercopoidea</taxon>
        <taxon>Clastopteridae</taxon>
        <taxon>Clastoptera</taxon>
    </lineage>
</organism>
<keyword evidence="6 14" id="KW-0479">Metal-binding</keyword>
<feature type="binding site" evidence="14">
    <location>
        <position position="347"/>
    </location>
    <ligand>
        <name>Zn(2+)</name>
        <dbReference type="ChEBI" id="CHEBI:29105"/>
        <label>2</label>
    </ligand>
</feature>
<dbReference type="EMBL" id="GEDC01019991">
    <property type="protein sequence ID" value="JAS17307.1"/>
    <property type="molecule type" value="Transcribed_RNA"/>
</dbReference>
<dbReference type="SUPFAM" id="SSF53649">
    <property type="entry name" value="Alkaline phosphatase-like"/>
    <property type="match status" value="1"/>
</dbReference>
<feature type="chain" id="PRO_5008580681" description="Alkaline phosphatase" evidence="17">
    <location>
        <begin position="22"/>
        <end position="515"/>
    </location>
</feature>